<gene>
    <name evidence="4" type="ORF">HGG79_04935</name>
</gene>
<evidence type="ECO:0000259" key="3">
    <source>
        <dbReference type="Pfam" id="PF13205"/>
    </source>
</evidence>
<dbReference type="EMBL" id="JAAZWO010000004">
    <property type="protein sequence ID" value="MBC2397127.1"/>
    <property type="molecule type" value="Genomic_DNA"/>
</dbReference>
<proteinExistence type="predicted"/>
<keyword evidence="5" id="KW-1185">Reference proteome</keyword>
<feature type="chain" id="PRO_5037573679" description="SbsA Ig-like domain-containing protein" evidence="2">
    <location>
        <begin position="29"/>
        <end position="230"/>
    </location>
</feature>
<keyword evidence="1 2" id="KW-0732">Signal</keyword>
<reference evidence="4 5" key="1">
    <citation type="submission" date="2020-04" db="EMBL/GenBank/DDBJ databases">
        <title>Genomic insights into acetone-butanol-ethanol (ABE) fermentation by sequencing solventogenic clostridia strains.</title>
        <authorList>
            <person name="Brown S."/>
        </authorList>
    </citation>
    <scope>NUCLEOTIDE SEQUENCE [LARGE SCALE GENOMIC DNA]</scope>
    <source>
        <strain evidence="4 5">DJ011</strain>
    </source>
</reference>
<dbReference type="Pfam" id="PF13205">
    <property type="entry name" value="Big_5"/>
    <property type="match status" value="1"/>
</dbReference>
<accession>A0A923E608</accession>
<name>A0A923E608_CLOTT</name>
<evidence type="ECO:0000256" key="2">
    <source>
        <dbReference type="SAM" id="SignalP"/>
    </source>
</evidence>
<evidence type="ECO:0000256" key="1">
    <source>
        <dbReference type="ARBA" id="ARBA00022729"/>
    </source>
</evidence>
<evidence type="ECO:0000313" key="5">
    <source>
        <dbReference type="Proteomes" id="UP000563151"/>
    </source>
</evidence>
<organism evidence="4 5">
    <name type="scientific">Clostridium tetanomorphum</name>
    <dbReference type="NCBI Taxonomy" id="1553"/>
    <lineage>
        <taxon>Bacteria</taxon>
        <taxon>Bacillati</taxon>
        <taxon>Bacillota</taxon>
        <taxon>Clostridia</taxon>
        <taxon>Eubacteriales</taxon>
        <taxon>Clostridiaceae</taxon>
        <taxon>Clostridium</taxon>
    </lineage>
</organism>
<feature type="domain" description="SbsA Ig-like" evidence="3">
    <location>
        <begin position="37"/>
        <end position="124"/>
    </location>
</feature>
<dbReference type="Proteomes" id="UP000563151">
    <property type="component" value="Unassembled WGS sequence"/>
</dbReference>
<protein>
    <recommendedName>
        <fullName evidence="3">SbsA Ig-like domain-containing protein</fullName>
    </recommendedName>
</protein>
<comment type="caution">
    <text evidence="4">The sequence shown here is derived from an EMBL/GenBank/DDBJ whole genome shotgun (WGS) entry which is preliminary data.</text>
</comment>
<dbReference type="InterPro" id="IPR032812">
    <property type="entry name" value="SbsA_Ig"/>
</dbReference>
<feature type="signal peptide" evidence="2">
    <location>
        <begin position="1"/>
        <end position="28"/>
    </location>
</feature>
<evidence type="ECO:0000313" key="4">
    <source>
        <dbReference type="EMBL" id="MBC2397127.1"/>
    </source>
</evidence>
<sequence>MNRRIICKFICTMLTIAFMSIGATKAFASSIVKFSDKTVKENKVWAIKFNFELDSNTINNSVIVKDSLGNKIDTDVKLIEDRKTILVSPPNNGYEHGKSYTLVVEDNIKSIYGKELKEGASVNFDISNNTSSGNNSSSTYSAKAKVEVSPATPLFKVITIKSTDVSNAKGFKIEGNNNLFQIGKSAFSIVNEEKVTIYFYGEDGTTILGKGILDVSKTADNVDIQVEKSR</sequence>
<dbReference type="AlphaFoldDB" id="A0A923E608"/>
<dbReference type="RefSeq" id="WP_035147910.1">
    <property type="nucleotide sequence ID" value="NZ_JAAZWO010000004.1"/>
</dbReference>